<name>A0A5C3PLJ2_9APHY</name>
<protein>
    <recommendedName>
        <fullName evidence="3">F-box domain-containing protein</fullName>
    </recommendedName>
</protein>
<proteinExistence type="predicted"/>
<reference evidence="1 2" key="1">
    <citation type="journal article" date="2019" name="Nat. Ecol. Evol.">
        <title>Megaphylogeny resolves global patterns of mushroom evolution.</title>
        <authorList>
            <person name="Varga T."/>
            <person name="Krizsan K."/>
            <person name="Foldi C."/>
            <person name="Dima B."/>
            <person name="Sanchez-Garcia M."/>
            <person name="Sanchez-Ramirez S."/>
            <person name="Szollosi G.J."/>
            <person name="Szarkandi J.G."/>
            <person name="Papp V."/>
            <person name="Albert L."/>
            <person name="Andreopoulos W."/>
            <person name="Angelini C."/>
            <person name="Antonin V."/>
            <person name="Barry K.W."/>
            <person name="Bougher N.L."/>
            <person name="Buchanan P."/>
            <person name="Buyck B."/>
            <person name="Bense V."/>
            <person name="Catcheside P."/>
            <person name="Chovatia M."/>
            <person name="Cooper J."/>
            <person name="Damon W."/>
            <person name="Desjardin D."/>
            <person name="Finy P."/>
            <person name="Geml J."/>
            <person name="Haridas S."/>
            <person name="Hughes K."/>
            <person name="Justo A."/>
            <person name="Karasinski D."/>
            <person name="Kautmanova I."/>
            <person name="Kiss B."/>
            <person name="Kocsube S."/>
            <person name="Kotiranta H."/>
            <person name="LaButti K.M."/>
            <person name="Lechner B.E."/>
            <person name="Liimatainen K."/>
            <person name="Lipzen A."/>
            <person name="Lukacs Z."/>
            <person name="Mihaltcheva S."/>
            <person name="Morgado L.N."/>
            <person name="Niskanen T."/>
            <person name="Noordeloos M.E."/>
            <person name="Ohm R.A."/>
            <person name="Ortiz-Santana B."/>
            <person name="Ovrebo C."/>
            <person name="Racz N."/>
            <person name="Riley R."/>
            <person name="Savchenko A."/>
            <person name="Shiryaev A."/>
            <person name="Soop K."/>
            <person name="Spirin V."/>
            <person name="Szebenyi C."/>
            <person name="Tomsovsky M."/>
            <person name="Tulloss R.E."/>
            <person name="Uehling J."/>
            <person name="Grigoriev I.V."/>
            <person name="Vagvolgyi C."/>
            <person name="Papp T."/>
            <person name="Martin F.M."/>
            <person name="Miettinen O."/>
            <person name="Hibbett D.S."/>
            <person name="Nagy L.G."/>
        </authorList>
    </citation>
    <scope>NUCLEOTIDE SEQUENCE [LARGE SCALE GENOMIC DNA]</scope>
    <source>
        <strain evidence="1 2">HHB13444</strain>
    </source>
</reference>
<organism evidence="1 2">
    <name type="scientific">Polyporus arcularius HHB13444</name>
    <dbReference type="NCBI Taxonomy" id="1314778"/>
    <lineage>
        <taxon>Eukaryota</taxon>
        <taxon>Fungi</taxon>
        <taxon>Dikarya</taxon>
        <taxon>Basidiomycota</taxon>
        <taxon>Agaricomycotina</taxon>
        <taxon>Agaricomycetes</taxon>
        <taxon>Polyporales</taxon>
        <taxon>Polyporaceae</taxon>
        <taxon>Polyporus</taxon>
    </lineage>
</organism>
<keyword evidence="2" id="KW-1185">Reference proteome</keyword>
<evidence type="ECO:0008006" key="3">
    <source>
        <dbReference type="Google" id="ProtNLM"/>
    </source>
</evidence>
<accession>A0A5C3PLJ2</accession>
<sequence length="532" mass="60435">MSLCLNAPTIGYDTLVEVIDVLADEGDDECRDTIVALSQTCRYLRAEGSRRLLSRPVRVNLIRQPRLVAAFCHFMLGDPTVRSPFLRRLAVDVYDLKEDVSRRLADVLALSCCLEDLHIDSLFKVTKPVLAIICSAISSLTSLRHFSVKWCNGDDSSYYQIFYDALRAIRSPLTTAQVAVPSIKLPSSYILYMRVRDPIFLLSKSSSSLRRVEVDGIIKVGGGIRVYPLVEELAISDYLEGMPDLRTYLLCFPNIQHLRCGSAGIGWFRHRHDADILQESCCDATVQQWHDYNKRGSARQDHAWKMLRSFRGSIIDAYVLALPCRGLRLHLMSTGGRRSAEYAMLSTILSDIRPSSLRFSLKVHDGRGYIPILPPHSLTGWATNLRTLEIRINIVKQFFDLDECFSHVVDMLRAMSVTSFQLEIRCANMDTQYGEILETPSESEDGVKCRDPLDYTDGICYAQNTLLQEDLHQRVRDILSITPTLRQVTVMWARCYAEVPVRIVGIDKDNFPHSFDRPGGESDGWRREVVDW</sequence>
<gene>
    <name evidence="1" type="ORF">K466DRAFT_597157</name>
</gene>
<evidence type="ECO:0000313" key="2">
    <source>
        <dbReference type="Proteomes" id="UP000308197"/>
    </source>
</evidence>
<dbReference type="EMBL" id="ML211053">
    <property type="protein sequence ID" value="TFK90182.1"/>
    <property type="molecule type" value="Genomic_DNA"/>
</dbReference>
<dbReference type="InParanoid" id="A0A5C3PLJ2"/>
<evidence type="ECO:0000313" key="1">
    <source>
        <dbReference type="EMBL" id="TFK90182.1"/>
    </source>
</evidence>
<dbReference type="Proteomes" id="UP000308197">
    <property type="component" value="Unassembled WGS sequence"/>
</dbReference>
<dbReference type="AlphaFoldDB" id="A0A5C3PLJ2"/>
<dbReference type="SUPFAM" id="SSF52047">
    <property type="entry name" value="RNI-like"/>
    <property type="match status" value="1"/>
</dbReference>